<dbReference type="PANTHER" id="PTHR43105">
    <property type="entry name" value="RESPIRATORY NITRATE REDUCTASE"/>
    <property type="match status" value="1"/>
</dbReference>
<keyword evidence="1" id="KW-0560">Oxidoreductase</keyword>
<dbReference type="GO" id="GO:0022904">
    <property type="term" value="P:respiratory electron transport chain"/>
    <property type="evidence" value="ECO:0007669"/>
    <property type="project" value="TreeGrafter"/>
</dbReference>
<organism evidence="3">
    <name type="scientific">marine sediment metagenome</name>
    <dbReference type="NCBI Taxonomy" id="412755"/>
    <lineage>
        <taxon>unclassified sequences</taxon>
        <taxon>metagenomes</taxon>
        <taxon>ecological metagenomes</taxon>
    </lineage>
</organism>
<feature type="non-terminal residue" evidence="3">
    <location>
        <position position="1"/>
    </location>
</feature>
<dbReference type="AlphaFoldDB" id="X1FY41"/>
<evidence type="ECO:0000313" key="3">
    <source>
        <dbReference type="EMBL" id="GAH50566.1"/>
    </source>
</evidence>
<dbReference type="GO" id="GO:0003954">
    <property type="term" value="F:NADH dehydrogenase activity"/>
    <property type="evidence" value="ECO:0007669"/>
    <property type="project" value="TreeGrafter"/>
</dbReference>
<dbReference type="SUPFAM" id="SSF53706">
    <property type="entry name" value="Formate dehydrogenase/DMSO reductase, domains 1-3"/>
    <property type="match status" value="1"/>
</dbReference>
<accession>X1FY41</accession>
<reference evidence="3" key="1">
    <citation type="journal article" date="2014" name="Front. Microbiol.">
        <title>High frequency of phylogenetically diverse reductive dehalogenase-homologous genes in deep subseafloor sedimentary metagenomes.</title>
        <authorList>
            <person name="Kawai M."/>
            <person name="Futagami T."/>
            <person name="Toyoda A."/>
            <person name="Takaki Y."/>
            <person name="Nishi S."/>
            <person name="Hori S."/>
            <person name="Arai W."/>
            <person name="Tsubouchi T."/>
            <person name="Morono Y."/>
            <person name="Uchiyama I."/>
            <person name="Ito T."/>
            <person name="Fujiyama A."/>
            <person name="Inagaki F."/>
            <person name="Takami H."/>
        </authorList>
    </citation>
    <scope>NUCLEOTIDE SEQUENCE</scope>
    <source>
        <strain evidence="3">Expedition CK06-06</strain>
    </source>
</reference>
<feature type="domain" description="Molybdopterin oxidoreductase" evidence="2">
    <location>
        <begin position="8"/>
        <end position="269"/>
    </location>
</feature>
<dbReference type="Pfam" id="PF00384">
    <property type="entry name" value="Molybdopterin"/>
    <property type="match status" value="1"/>
</dbReference>
<protein>
    <recommendedName>
        <fullName evidence="2">Molybdopterin oxidoreductase domain-containing protein</fullName>
    </recommendedName>
</protein>
<dbReference type="EMBL" id="BARU01023216">
    <property type="protein sequence ID" value="GAH50566.1"/>
    <property type="molecule type" value="Genomic_DNA"/>
</dbReference>
<name>X1FY41_9ZZZZ</name>
<gene>
    <name evidence="3" type="ORF">S03H2_37707</name>
</gene>
<proteinExistence type="predicted"/>
<comment type="caution">
    <text evidence="3">The sequence shown here is derived from an EMBL/GenBank/DDBJ whole genome shotgun (WGS) entry which is preliminary data.</text>
</comment>
<evidence type="ECO:0000256" key="1">
    <source>
        <dbReference type="ARBA" id="ARBA00023002"/>
    </source>
</evidence>
<dbReference type="PANTHER" id="PTHR43105:SF14">
    <property type="entry name" value="FORMATE DEHYDROGENASE H"/>
    <property type="match status" value="1"/>
</dbReference>
<dbReference type="InterPro" id="IPR050123">
    <property type="entry name" value="Prok_molybdopt-oxidoreductase"/>
</dbReference>
<dbReference type="Gene3D" id="3.30.200.210">
    <property type="match status" value="1"/>
</dbReference>
<sequence length="273" mass="30005">EFVHSPQRLTKPLIRDSRGFNEVGWDEAIKLVAGRFLAIKERYGSNSLAVLSSAKCTNEENYVLQKFTRAVLGTNNIDHCARLCHASTIVGLGTAFGSGAMTNSIAEIEEADVIFVIGSNTTEQHPLIARRILRAIRERGTKLIVADPRLIDLADFAEIYLQHKLGTDVSLINGMMNLILSEDLQDSEFIELRTRNFEAVKKVVEKFPPEHAEKITGVPAEKISKAARLYAKAKRASIVYSMGITQHTTGTDNVLALANLAMMTGNVGKRVPG</sequence>
<dbReference type="GO" id="GO:0016020">
    <property type="term" value="C:membrane"/>
    <property type="evidence" value="ECO:0007669"/>
    <property type="project" value="TreeGrafter"/>
</dbReference>
<evidence type="ECO:0000259" key="2">
    <source>
        <dbReference type="Pfam" id="PF00384"/>
    </source>
</evidence>
<dbReference type="InterPro" id="IPR006656">
    <property type="entry name" value="Mopterin_OxRdtase"/>
</dbReference>
<dbReference type="Gene3D" id="3.40.228.10">
    <property type="entry name" value="Dimethylsulfoxide Reductase, domain 2"/>
    <property type="match status" value="1"/>
</dbReference>